<evidence type="ECO:0000256" key="2">
    <source>
        <dbReference type="ARBA" id="ARBA00022723"/>
    </source>
</evidence>
<proteinExistence type="predicted"/>
<evidence type="ECO:0000256" key="3">
    <source>
        <dbReference type="ARBA" id="ARBA00022801"/>
    </source>
</evidence>
<gene>
    <name evidence="7" type="ORF">ACFPFM_24290</name>
</gene>
<keyword evidence="8" id="KW-1185">Reference proteome</keyword>
<dbReference type="RefSeq" id="WP_344034593.1">
    <property type="nucleotide sequence ID" value="NZ_BAAAKE010000001.1"/>
</dbReference>
<feature type="domain" description="PIN" evidence="5">
    <location>
        <begin position="6"/>
        <end position="110"/>
    </location>
</feature>
<feature type="domain" description="VapC50 C-terminal" evidence="6">
    <location>
        <begin position="127"/>
        <end position="179"/>
    </location>
</feature>
<dbReference type="SUPFAM" id="SSF88723">
    <property type="entry name" value="PIN domain-like"/>
    <property type="match status" value="1"/>
</dbReference>
<dbReference type="Pfam" id="PF26343">
    <property type="entry name" value="VapC50_C"/>
    <property type="match status" value="1"/>
</dbReference>
<dbReference type="InterPro" id="IPR029060">
    <property type="entry name" value="PIN-like_dom_sf"/>
</dbReference>
<evidence type="ECO:0000313" key="8">
    <source>
        <dbReference type="Proteomes" id="UP001595833"/>
    </source>
</evidence>
<evidence type="ECO:0000259" key="6">
    <source>
        <dbReference type="Pfam" id="PF26343"/>
    </source>
</evidence>
<evidence type="ECO:0000256" key="4">
    <source>
        <dbReference type="ARBA" id="ARBA00022842"/>
    </source>
</evidence>
<comment type="caution">
    <text evidence="7">The sequence shown here is derived from an EMBL/GenBank/DDBJ whole genome shotgun (WGS) entry which is preliminary data.</text>
</comment>
<dbReference type="Proteomes" id="UP001595833">
    <property type="component" value="Unassembled WGS sequence"/>
</dbReference>
<evidence type="ECO:0000259" key="5">
    <source>
        <dbReference type="Pfam" id="PF13470"/>
    </source>
</evidence>
<accession>A0ABV9Y5Q0</accession>
<dbReference type="Pfam" id="PF13470">
    <property type="entry name" value="PIN_3"/>
    <property type="match status" value="1"/>
</dbReference>
<sequence>MPFPAFLDACVLIPYRLADLLLRLAEANTYRPLWSDEVLDEVERNLPRVGHRTPESAQRFVDTIRRVFPDALVTGYESLTQVMTNDPKDRHVLAAAAYGGAAVIVTANTDDFPVGALAPYGLNAVHPDDFLLDQFDLYPDRTVECINDQISAYNKPEVTPEEFLDRLAKVVPDFAEEVHTPVLQARWRQRL</sequence>
<dbReference type="InterPro" id="IPR058652">
    <property type="entry name" value="VapC50_C"/>
</dbReference>
<organism evidence="7 8">
    <name type="scientific">Saccharothrix xinjiangensis</name>
    <dbReference type="NCBI Taxonomy" id="204798"/>
    <lineage>
        <taxon>Bacteria</taxon>
        <taxon>Bacillati</taxon>
        <taxon>Actinomycetota</taxon>
        <taxon>Actinomycetes</taxon>
        <taxon>Pseudonocardiales</taxon>
        <taxon>Pseudonocardiaceae</taxon>
        <taxon>Saccharothrix</taxon>
    </lineage>
</organism>
<reference evidence="8" key="1">
    <citation type="journal article" date="2019" name="Int. J. Syst. Evol. Microbiol.">
        <title>The Global Catalogue of Microorganisms (GCM) 10K type strain sequencing project: providing services to taxonomists for standard genome sequencing and annotation.</title>
        <authorList>
            <consortium name="The Broad Institute Genomics Platform"/>
            <consortium name="The Broad Institute Genome Sequencing Center for Infectious Disease"/>
            <person name="Wu L."/>
            <person name="Ma J."/>
        </authorList>
    </citation>
    <scope>NUCLEOTIDE SEQUENCE [LARGE SCALE GENOMIC DNA]</scope>
    <source>
        <strain evidence="8">KCTC 12848</strain>
    </source>
</reference>
<dbReference type="EMBL" id="JBHSJB010000023">
    <property type="protein sequence ID" value="MFC5056852.1"/>
    <property type="molecule type" value="Genomic_DNA"/>
</dbReference>
<keyword evidence="4" id="KW-0460">Magnesium</keyword>
<keyword evidence="1" id="KW-0540">Nuclease</keyword>
<keyword evidence="3" id="KW-0378">Hydrolase</keyword>
<keyword evidence="2" id="KW-0479">Metal-binding</keyword>
<evidence type="ECO:0000313" key="7">
    <source>
        <dbReference type="EMBL" id="MFC5056852.1"/>
    </source>
</evidence>
<name>A0ABV9Y5Q0_9PSEU</name>
<protein>
    <submittedName>
        <fullName evidence="7">PIN domain-containing protein</fullName>
    </submittedName>
</protein>
<dbReference type="InterPro" id="IPR002716">
    <property type="entry name" value="PIN_dom"/>
</dbReference>
<evidence type="ECO:0000256" key="1">
    <source>
        <dbReference type="ARBA" id="ARBA00022722"/>
    </source>
</evidence>